<feature type="transmembrane region" description="Helical" evidence="6">
    <location>
        <begin position="151"/>
        <end position="172"/>
    </location>
</feature>
<feature type="non-terminal residue" evidence="8">
    <location>
        <position position="1"/>
    </location>
</feature>
<feature type="transmembrane region" description="Helical" evidence="6">
    <location>
        <begin position="70"/>
        <end position="95"/>
    </location>
</feature>
<dbReference type="OrthoDB" id="5429740at2759"/>
<evidence type="ECO:0000256" key="4">
    <source>
        <dbReference type="ARBA" id="ARBA00023136"/>
    </source>
</evidence>
<feature type="transmembrane region" description="Helical" evidence="6">
    <location>
        <begin position="115"/>
        <end position="139"/>
    </location>
</feature>
<dbReference type="GO" id="GO:0016020">
    <property type="term" value="C:membrane"/>
    <property type="evidence" value="ECO:0007669"/>
    <property type="project" value="UniProtKB-SubCell"/>
</dbReference>
<comment type="similarity">
    <text evidence="5">Belongs to the SAT4 family.</text>
</comment>
<dbReference type="PANTHER" id="PTHR33048">
    <property type="entry name" value="PTH11-LIKE INTEGRAL MEMBRANE PROTEIN (AFU_ORTHOLOGUE AFUA_5G11245)"/>
    <property type="match status" value="1"/>
</dbReference>
<evidence type="ECO:0000313" key="8">
    <source>
        <dbReference type="EMBL" id="KAF2634356.1"/>
    </source>
</evidence>
<dbReference type="InterPro" id="IPR052337">
    <property type="entry name" value="SAT4-like"/>
</dbReference>
<proteinExistence type="inferred from homology"/>
<keyword evidence="4 6" id="KW-0472">Membrane</keyword>
<evidence type="ECO:0000256" key="1">
    <source>
        <dbReference type="ARBA" id="ARBA00004141"/>
    </source>
</evidence>
<comment type="subcellular location">
    <subcellularLocation>
        <location evidence="1">Membrane</location>
        <topology evidence="1">Multi-pass membrane protein</topology>
    </subcellularLocation>
</comment>
<keyword evidence="3 6" id="KW-1133">Transmembrane helix</keyword>
<evidence type="ECO:0000256" key="3">
    <source>
        <dbReference type="ARBA" id="ARBA00022989"/>
    </source>
</evidence>
<dbReference type="PANTHER" id="PTHR33048:SF129">
    <property type="entry name" value="INTEGRAL MEMBRANE PROTEIN-RELATED"/>
    <property type="match status" value="1"/>
</dbReference>
<feature type="domain" description="Rhodopsin" evidence="7">
    <location>
        <begin position="7"/>
        <end position="216"/>
    </location>
</feature>
<dbReference type="Pfam" id="PF20684">
    <property type="entry name" value="Fung_rhodopsin"/>
    <property type="match status" value="1"/>
</dbReference>
<evidence type="ECO:0000313" key="9">
    <source>
        <dbReference type="Proteomes" id="UP000799753"/>
    </source>
</evidence>
<accession>A0A6A6RG89</accession>
<name>A0A6A6RG89_9PLEO</name>
<protein>
    <recommendedName>
        <fullName evidence="7">Rhodopsin domain-containing protein</fullName>
    </recommendedName>
</protein>
<evidence type="ECO:0000256" key="2">
    <source>
        <dbReference type="ARBA" id="ARBA00022692"/>
    </source>
</evidence>
<keyword evidence="2 6" id="KW-0812">Transmembrane</keyword>
<dbReference type="InterPro" id="IPR049326">
    <property type="entry name" value="Rhodopsin_dom_fungi"/>
</dbReference>
<dbReference type="AlphaFoldDB" id="A0A6A6RG89"/>
<sequence>PLAADRYHFNKHVWDVPSHYMPTQRKFVMAVECTFCIAAGFIKISILLFYRRLSARAISKTFKWTTRATIAFIAAYSIAFSLVPIFGCQPISAFWDQSDIIKQTQGYKYTCFNEGVDVLAASAISTAQDLLTAILPTFIYWHLQIPARQKVALFGIFAIAYGVVAIGVVRVYKGWEIFFSSYDVTWLVWETWNWTLLEIHVGAMCANTPALKVFFKQYLNIEKLTSRSRSHGSRS</sequence>
<evidence type="ECO:0000256" key="6">
    <source>
        <dbReference type="SAM" id="Phobius"/>
    </source>
</evidence>
<keyword evidence="9" id="KW-1185">Reference proteome</keyword>
<gene>
    <name evidence="8" type="ORF">P280DRAFT_362696</name>
</gene>
<feature type="transmembrane region" description="Helical" evidence="6">
    <location>
        <begin position="27"/>
        <end position="50"/>
    </location>
</feature>
<dbReference type="Proteomes" id="UP000799753">
    <property type="component" value="Unassembled WGS sequence"/>
</dbReference>
<organism evidence="8 9">
    <name type="scientific">Massarina eburnea CBS 473.64</name>
    <dbReference type="NCBI Taxonomy" id="1395130"/>
    <lineage>
        <taxon>Eukaryota</taxon>
        <taxon>Fungi</taxon>
        <taxon>Dikarya</taxon>
        <taxon>Ascomycota</taxon>
        <taxon>Pezizomycotina</taxon>
        <taxon>Dothideomycetes</taxon>
        <taxon>Pleosporomycetidae</taxon>
        <taxon>Pleosporales</taxon>
        <taxon>Massarineae</taxon>
        <taxon>Massarinaceae</taxon>
        <taxon>Massarina</taxon>
    </lineage>
</organism>
<dbReference type="EMBL" id="MU006835">
    <property type="protein sequence ID" value="KAF2634356.1"/>
    <property type="molecule type" value="Genomic_DNA"/>
</dbReference>
<evidence type="ECO:0000259" key="7">
    <source>
        <dbReference type="Pfam" id="PF20684"/>
    </source>
</evidence>
<feature type="non-terminal residue" evidence="8">
    <location>
        <position position="235"/>
    </location>
</feature>
<evidence type="ECO:0000256" key="5">
    <source>
        <dbReference type="ARBA" id="ARBA00038359"/>
    </source>
</evidence>
<reference evidence="8" key="1">
    <citation type="journal article" date="2020" name="Stud. Mycol.">
        <title>101 Dothideomycetes genomes: a test case for predicting lifestyles and emergence of pathogens.</title>
        <authorList>
            <person name="Haridas S."/>
            <person name="Albert R."/>
            <person name="Binder M."/>
            <person name="Bloem J."/>
            <person name="Labutti K."/>
            <person name="Salamov A."/>
            <person name="Andreopoulos B."/>
            <person name="Baker S."/>
            <person name="Barry K."/>
            <person name="Bills G."/>
            <person name="Bluhm B."/>
            <person name="Cannon C."/>
            <person name="Castanera R."/>
            <person name="Culley D."/>
            <person name="Daum C."/>
            <person name="Ezra D."/>
            <person name="Gonzalez J."/>
            <person name="Henrissat B."/>
            <person name="Kuo A."/>
            <person name="Liang C."/>
            <person name="Lipzen A."/>
            <person name="Lutzoni F."/>
            <person name="Magnuson J."/>
            <person name="Mondo S."/>
            <person name="Nolan M."/>
            <person name="Ohm R."/>
            <person name="Pangilinan J."/>
            <person name="Park H.-J."/>
            <person name="Ramirez L."/>
            <person name="Alfaro M."/>
            <person name="Sun H."/>
            <person name="Tritt A."/>
            <person name="Yoshinaga Y."/>
            <person name="Zwiers L.-H."/>
            <person name="Turgeon B."/>
            <person name="Goodwin S."/>
            <person name="Spatafora J."/>
            <person name="Crous P."/>
            <person name="Grigoriev I."/>
        </authorList>
    </citation>
    <scope>NUCLEOTIDE SEQUENCE</scope>
    <source>
        <strain evidence="8">CBS 473.64</strain>
    </source>
</reference>